<dbReference type="GO" id="GO:0030424">
    <property type="term" value="C:axon"/>
    <property type="evidence" value="ECO:0007669"/>
    <property type="project" value="UniProtKB-SubCell"/>
</dbReference>
<dbReference type="SUPFAM" id="SSF50729">
    <property type="entry name" value="PH domain-like"/>
    <property type="match status" value="1"/>
</dbReference>
<dbReference type="PROSITE" id="PS50004">
    <property type="entry name" value="C2"/>
    <property type="match status" value="1"/>
</dbReference>
<dbReference type="SUPFAM" id="SSF48065">
    <property type="entry name" value="DBL homology domain (DH-domain)"/>
    <property type="match status" value="1"/>
</dbReference>
<dbReference type="SUPFAM" id="SSF48350">
    <property type="entry name" value="GTPase activation domain, GAP"/>
    <property type="match status" value="1"/>
</dbReference>
<feature type="domain" description="C2" evidence="5">
    <location>
        <begin position="188"/>
        <end position="305"/>
    </location>
</feature>
<dbReference type="InterPro" id="IPR037769">
    <property type="entry name" value="Abr/Bcr"/>
</dbReference>
<dbReference type="Gene3D" id="2.30.29.30">
    <property type="entry name" value="Pleckstrin-homology domain (PH domain)/Phosphotyrosine-binding domain (PTB)"/>
    <property type="match status" value="1"/>
</dbReference>
<dbReference type="PROSITE" id="PS50010">
    <property type="entry name" value="DH_2"/>
    <property type="match status" value="1"/>
</dbReference>
<dbReference type="VEuPathDB" id="VectorBase:BGLAX_039111"/>
<dbReference type="SUPFAM" id="SSF49562">
    <property type="entry name" value="C2 domain (Calcium/lipid-binding domain, CaLB)"/>
    <property type="match status" value="1"/>
</dbReference>
<organism evidence="8 9">
    <name type="scientific">Biomphalaria glabrata</name>
    <name type="common">Bloodfluke planorb</name>
    <name type="synonym">Freshwater snail</name>
    <dbReference type="NCBI Taxonomy" id="6526"/>
    <lineage>
        <taxon>Eukaryota</taxon>
        <taxon>Metazoa</taxon>
        <taxon>Spiralia</taxon>
        <taxon>Lophotrochozoa</taxon>
        <taxon>Mollusca</taxon>
        <taxon>Gastropoda</taxon>
        <taxon>Heterobranchia</taxon>
        <taxon>Euthyneura</taxon>
        <taxon>Panpulmonata</taxon>
        <taxon>Hygrophila</taxon>
        <taxon>Lymnaeoidea</taxon>
        <taxon>Planorbidae</taxon>
        <taxon>Biomphalaria</taxon>
    </lineage>
</organism>
<sequence>LPFSQTKENRRLVKSSFLVELVNGVRKLRFMFLFNDILICTKRVPHRNNKVTFDIKWFTPLNQMTYDTKFGYRDAIHNSSRKKAENAMVPDDYILTATITKFIHCDSYLKNYHLAVSTVHRCCSESEQFLFLAKYKHSLEASSQGSMPVISKEDIATIFSNIEDIYDIHNEFVQSLTPKVQKWTHSEAIGDIFKIMFNEYEDILTGTLNVTIHKLNGLTEDCDTYCCLEMDSFGHFFMKAKTHIRHATRDPAWNEDFELELEGSQTIRFLCFKKEDGDHGDKLLGRGALELSRHWLKSSFQEKTVVMNEISLVISVRHTAADKTMSRTPSRTSSAVFGVKISTCARREGKTVPSLVTACLQEVEKRGLDEVGIYRVSGVTSDLQRIKKLFDKNVRAGIAALEDADIHTVTGTLKLYLRELPEPLFTEANYQNFIDTLSKSPLDSYFRVARNVSSNKMSVHNLATVFGPTLLAPAVKQDTTDPMELMFKGAEEVMHQSSVINYLLGIAISGRSLRKSAQ</sequence>
<dbReference type="InterPro" id="IPR011993">
    <property type="entry name" value="PH-like_dom_sf"/>
</dbReference>
<dbReference type="InterPro" id="IPR000198">
    <property type="entry name" value="RhoGAP_dom"/>
</dbReference>
<dbReference type="GO" id="GO:0043197">
    <property type="term" value="C:dendritic spine"/>
    <property type="evidence" value="ECO:0007669"/>
    <property type="project" value="UniProtKB-SubCell"/>
</dbReference>
<dbReference type="PROSITE" id="PS50238">
    <property type="entry name" value="RHOGAP"/>
    <property type="match status" value="1"/>
</dbReference>
<evidence type="ECO:0000259" key="7">
    <source>
        <dbReference type="PROSITE" id="PS50238"/>
    </source>
</evidence>
<dbReference type="InterPro" id="IPR000219">
    <property type="entry name" value="DH_dom"/>
</dbReference>
<dbReference type="InterPro" id="IPR008936">
    <property type="entry name" value="Rho_GTPase_activation_prot"/>
</dbReference>
<dbReference type="SMART" id="SM00324">
    <property type="entry name" value="RhoGAP"/>
    <property type="match status" value="1"/>
</dbReference>
<dbReference type="AlphaFoldDB" id="A0A2C9JIA3"/>
<dbReference type="Gene3D" id="1.20.900.10">
    <property type="entry name" value="Dbl homology (DH) domain"/>
    <property type="match status" value="1"/>
</dbReference>
<name>A0A2C9JIA3_BIOGL</name>
<dbReference type="PANTHER" id="PTHR23182:SF1">
    <property type="entry name" value="RHO GTPASE ACTIVATING PROTEIN AT 1A, ISOFORM E"/>
    <property type="match status" value="1"/>
</dbReference>
<dbReference type="GO" id="GO:0007165">
    <property type="term" value="P:signal transduction"/>
    <property type="evidence" value="ECO:0007669"/>
    <property type="project" value="InterPro"/>
</dbReference>
<dbReference type="Pfam" id="PF00620">
    <property type="entry name" value="RhoGAP"/>
    <property type="match status" value="2"/>
</dbReference>
<evidence type="ECO:0008006" key="10">
    <source>
        <dbReference type="Google" id="ProtNLM"/>
    </source>
</evidence>
<keyword evidence="4" id="KW-0344">Guanine-nucleotide releasing factor</keyword>
<gene>
    <name evidence="8" type="primary">106068244</name>
</gene>
<accession>A0A2C9JIA3</accession>
<dbReference type="InterPro" id="IPR035892">
    <property type="entry name" value="C2_domain_sf"/>
</dbReference>
<evidence type="ECO:0000313" key="9">
    <source>
        <dbReference type="Proteomes" id="UP000076420"/>
    </source>
</evidence>
<dbReference type="GO" id="GO:0005096">
    <property type="term" value="F:GTPase activator activity"/>
    <property type="evidence" value="ECO:0007669"/>
    <property type="project" value="UniProtKB-KW"/>
</dbReference>
<evidence type="ECO:0000256" key="3">
    <source>
        <dbReference type="ARBA" id="ARBA00022468"/>
    </source>
</evidence>
<feature type="domain" description="DH" evidence="6">
    <location>
        <begin position="107"/>
        <end position="193"/>
    </location>
</feature>
<protein>
    <recommendedName>
        <fullName evidence="10">Rho-GAP domain-containing protein</fullName>
    </recommendedName>
</protein>
<dbReference type="STRING" id="6526.A0A2C9JIA3"/>
<dbReference type="VEuPathDB" id="VectorBase:BGLB002928"/>
<feature type="domain" description="Rho-GAP" evidence="7">
    <location>
        <begin position="339"/>
        <end position="518"/>
    </location>
</feature>
<evidence type="ECO:0000259" key="5">
    <source>
        <dbReference type="PROSITE" id="PS50004"/>
    </source>
</evidence>
<proteinExistence type="predicted"/>
<evidence type="ECO:0000259" key="6">
    <source>
        <dbReference type="PROSITE" id="PS50010"/>
    </source>
</evidence>
<dbReference type="SMART" id="SM00239">
    <property type="entry name" value="C2"/>
    <property type="match status" value="1"/>
</dbReference>
<dbReference type="PANTHER" id="PTHR23182">
    <property type="entry name" value="BREAKPOINT CLUSTER REGION PROTEIN BCR"/>
    <property type="match status" value="1"/>
</dbReference>
<dbReference type="KEGG" id="bgt:106068244"/>
<dbReference type="Gene3D" id="1.10.555.10">
    <property type="entry name" value="Rho GTPase activation protein"/>
    <property type="match status" value="2"/>
</dbReference>
<evidence type="ECO:0000256" key="2">
    <source>
        <dbReference type="ARBA" id="ARBA00004552"/>
    </source>
</evidence>
<keyword evidence="3" id="KW-0343">GTPase activation</keyword>
<dbReference type="GO" id="GO:0016020">
    <property type="term" value="C:membrane"/>
    <property type="evidence" value="ECO:0007669"/>
    <property type="project" value="TreeGrafter"/>
</dbReference>
<comment type="subcellular location">
    <subcellularLocation>
        <location evidence="1">Cell projection</location>
        <location evidence="1">Axon</location>
    </subcellularLocation>
    <subcellularLocation>
        <location evidence="2">Cell projection</location>
        <location evidence="2">Dendritic spine</location>
    </subcellularLocation>
</comment>
<dbReference type="GO" id="GO:0005085">
    <property type="term" value="F:guanyl-nucleotide exchange factor activity"/>
    <property type="evidence" value="ECO:0007669"/>
    <property type="project" value="UniProtKB-KW"/>
</dbReference>
<dbReference type="EnsemblMetazoa" id="BGLB002928-RB">
    <property type="protein sequence ID" value="BGLB002928-PB"/>
    <property type="gene ID" value="BGLB002928"/>
</dbReference>
<evidence type="ECO:0000313" key="8">
    <source>
        <dbReference type="EnsemblMetazoa" id="BGLB002928-PB"/>
    </source>
</evidence>
<evidence type="ECO:0000256" key="4">
    <source>
        <dbReference type="ARBA" id="ARBA00022658"/>
    </source>
</evidence>
<reference evidence="8" key="1">
    <citation type="submission" date="2020-05" db="UniProtKB">
        <authorList>
            <consortium name="EnsemblMetazoa"/>
        </authorList>
    </citation>
    <scope>IDENTIFICATION</scope>
    <source>
        <strain evidence="8">BB02</strain>
    </source>
</reference>
<evidence type="ECO:0000256" key="1">
    <source>
        <dbReference type="ARBA" id="ARBA00004489"/>
    </source>
</evidence>
<dbReference type="Proteomes" id="UP000076420">
    <property type="component" value="Unassembled WGS sequence"/>
</dbReference>
<dbReference type="InterPro" id="IPR035899">
    <property type="entry name" value="DBL_dom_sf"/>
</dbReference>
<dbReference type="InterPro" id="IPR000008">
    <property type="entry name" value="C2_dom"/>
</dbReference>
<dbReference type="Gene3D" id="2.60.40.150">
    <property type="entry name" value="C2 domain"/>
    <property type="match status" value="1"/>
</dbReference>
<dbReference type="Pfam" id="PF00621">
    <property type="entry name" value="RhoGEF"/>
    <property type="match status" value="1"/>
</dbReference>
<dbReference type="OrthoDB" id="2155291at2759"/>
<dbReference type="Pfam" id="PF00168">
    <property type="entry name" value="C2"/>
    <property type="match status" value="1"/>
</dbReference>